<evidence type="ECO:0000259" key="4">
    <source>
        <dbReference type="PROSITE" id="PS50977"/>
    </source>
</evidence>
<dbReference type="AlphaFoldDB" id="A0A6J6SM20"/>
<dbReference type="PANTHER" id="PTHR30055">
    <property type="entry name" value="HTH-TYPE TRANSCRIPTIONAL REGULATOR RUTR"/>
    <property type="match status" value="1"/>
</dbReference>
<dbReference type="InterPro" id="IPR009057">
    <property type="entry name" value="Homeodomain-like_sf"/>
</dbReference>
<keyword evidence="1" id="KW-0805">Transcription regulation</keyword>
<protein>
    <submittedName>
        <fullName evidence="5">Unannotated protein</fullName>
    </submittedName>
</protein>
<dbReference type="GO" id="GO:0003700">
    <property type="term" value="F:DNA-binding transcription factor activity"/>
    <property type="evidence" value="ECO:0007669"/>
    <property type="project" value="TreeGrafter"/>
</dbReference>
<evidence type="ECO:0000313" key="5">
    <source>
        <dbReference type="EMBL" id="CAB4735279.1"/>
    </source>
</evidence>
<dbReference type="InterPro" id="IPR001647">
    <property type="entry name" value="HTH_TetR"/>
</dbReference>
<accession>A0A6J6SM20</accession>
<dbReference type="PRINTS" id="PR00455">
    <property type="entry name" value="HTHTETR"/>
</dbReference>
<feature type="domain" description="HTH tetR-type" evidence="4">
    <location>
        <begin position="9"/>
        <end position="69"/>
    </location>
</feature>
<dbReference type="SUPFAM" id="SSF46689">
    <property type="entry name" value="Homeodomain-like"/>
    <property type="match status" value="2"/>
</dbReference>
<sequence>MSGTQGAKEALRDAALDALRDLDVETLLASIGVREIARRAGTSPGSIYHHYGSMAGLAESVTAHVFAPGVADLDGTIAYIRSIQHSQLPMETSLALHGAELDRLMDDEQFGLRVGLWAFGGPGVRTAYRDYLIEIDERLAQVATALFESWGRVLREPFDMRSYLAARTALVNGSTVRHSVEPDLFTRAHYQRVAAALDLVLLRVEGDKHSVDGRLAEINYYPATSSGPGKDSVRGRATHARILNAAASAFSSRGYDGTTLAHIAAAADVSTTTLHRYYRTKHALASALFAQQAGDLLPAVDPVTPHQPGRPDDSRALLEHLAALADLVPPRKAAATAYLTDVLVGQAGAGPDSLVVGVTSLLEHAHPDREPEADHDTARLLIGLTVREALNHPARAASDNAATALRQVLGTGTG</sequence>
<evidence type="ECO:0000256" key="2">
    <source>
        <dbReference type="ARBA" id="ARBA00023125"/>
    </source>
</evidence>
<dbReference type="GO" id="GO:0000976">
    <property type="term" value="F:transcription cis-regulatory region binding"/>
    <property type="evidence" value="ECO:0007669"/>
    <property type="project" value="TreeGrafter"/>
</dbReference>
<organism evidence="5">
    <name type="scientific">freshwater metagenome</name>
    <dbReference type="NCBI Taxonomy" id="449393"/>
    <lineage>
        <taxon>unclassified sequences</taxon>
        <taxon>metagenomes</taxon>
        <taxon>ecological metagenomes</taxon>
    </lineage>
</organism>
<dbReference type="Gene3D" id="1.10.357.10">
    <property type="entry name" value="Tetracycline Repressor, domain 2"/>
    <property type="match status" value="2"/>
</dbReference>
<dbReference type="InterPro" id="IPR050109">
    <property type="entry name" value="HTH-type_TetR-like_transc_reg"/>
</dbReference>
<proteinExistence type="predicted"/>
<evidence type="ECO:0000256" key="3">
    <source>
        <dbReference type="ARBA" id="ARBA00023163"/>
    </source>
</evidence>
<dbReference type="PANTHER" id="PTHR30055:SF234">
    <property type="entry name" value="HTH-TYPE TRANSCRIPTIONAL REGULATOR BETI"/>
    <property type="match status" value="1"/>
</dbReference>
<evidence type="ECO:0000256" key="1">
    <source>
        <dbReference type="ARBA" id="ARBA00023015"/>
    </source>
</evidence>
<feature type="domain" description="HTH tetR-type" evidence="4">
    <location>
        <begin position="236"/>
        <end position="296"/>
    </location>
</feature>
<reference evidence="5" key="1">
    <citation type="submission" date="2020-05" db="EMBL/GenBank/DDBJ databases">
        <authorList>
            <person name="Chiriac C."/>
            <person name="Salcher M."/>
            <person name="Ghai R."/>
            <person name="Kavagutti S V."/>
        </authorList>
    </citation>
    <scope>NUCLEOTIDE SEQUENCE</scope>
</reference>
<dbReference type="EMBL" id="CAEZXR010000473">
    <property type="protein sequence ID" value="CAB4735279.1"/>
    <property type="molecule type" value="Genomic_DNA"/>
</dbReference>
<keyword evidence="3" id="KW-0804">Transcription</keyword>
<dbReference type="PROSITE" id="PS50977">
    <property type="entry name" value="HTH_TETR_2"/>
    <property type="match status" value="2"/>
</dbReference>
<gene>
    <name evidence="5" type="ORF">UFOPK2579_02843</name>
</gene>
<name>A0A6J6SM20_9ZZZZ</name>
<keyword evidence="2" id="KW-0238">DNA-binding</keyword>
<dbReference type="Pfam" id="PF00440">
    <property type="entry name" value="TetR_N"/>
    <property type="match status" value="2"/>
</dbReference>